<accession>A0A0P0AEI4</accession>
<reference evidence="1 2" key="1">
    <citation type="submission" date="2015-05" db="EMBL/GenBank/DDBJ databases">
        <authorList>
            <person name="Wang D.B."/>
            <person name="Wang M."/>
        </authorList>
    </citation>
    <scope>NUCLEOTIDE SEQUENCE [LARGE SCALE GENOMIC DNA]</scope>
    <source>
        <strain evidence="1 2">IMCC 12053</strain>
    </source>
</reference>
<keyword evidence="2" id="KW-1185">Reference proteome</keyword>
<protein>
    <submittedName>
        <fullName evidence="1">Uncharacterized protein</fullName>
    </submittedName>
</protein>
<dbReference type="RefSeq" id="WP_062220343.1">
    <property type="nucleotide sequence ID" value="NZ_FOSM01000007.1"/>
</dbReference>
<proteinExistence type="predicted"/>
<evidence type="ECO:0000313" key="2">
    <source>
        <dbReference type="Proteomes" id="UP000064920"/>
    </source>
</evidence>
<gene>
    <name evidence="1" type="ORF">IMCC12053_3006</name>
</gene>
<name>A0A0P0AEI4_9RHOB</name>
<dbReference type="KEGG" id="cmar:IMCC12053_3006"/>
<dbReference type="EMBL" id="CP012023">
    <property type="protein sequence ID" value="ALI56953.1"/>
    <property type="molecule type" value="Genomic_DNA"/>
</dbReference>
<dbReference type="PATRIC" id="fig|1397108.4.peg.3089"/>
<evidence type="ECO:0000313" key="1">
    <source>
        <dbReference type="EMBL" id="ALI56953.1"/>
    </source>
</evidence>
<dbReference type="STRING" id="1397108.IMCC12053_3006"/>
<dbReference type="Proteomes" id="UP000064920">
    <property type="component" value="Chromosome"/>
</dbReference>
<organism evidence="1 2">
    <name type="scientific">Celeribacter marinus</name>
    <dbReference type="NCBI Taxonomy" id="1397108"/>
    <lineage>
        <taxon>Bacteria</taxon>
        <taxon>Pseudomonadati</taxon>
        <taxon>Pseudomonadota</taxon>
        <taxon>Alphaproteobacteria</taxon>
        <taxon>Rhodobacterales</taxon>
        <taxon>Roseobacteraceae</taxon>
        <taxon>Celeribacter</taxon>
    </lineage>
</organism>
<dbReference type="AlphaFoldDB" id="A0A0P0AEI4"/>
<sequence>MNDDWILDVLADLRVFVEKKGMHATADILTDACLLAAADLKVGRARWQQELMDLNDGGAVKISGIHPAC</sequence>